<dbReference type="PANTHER" id="PTHR43479:SF11">
    <property type="entry name" value="ACREF_ENVCD OPERON REPRESSOR-RELATED"/>
    <property type="match status" value="1"/>
</dbReference>
<evidence type="ECO:0000259" key="3">
    <source>
        <dbReference type="PROSITE" id="PS50977"/>
    </source>
</evidence>
<feature type="DNA-binding region" description="H-T-H motif" evidence="2">
    <location>
        <begin position="53"/>
        <end position="72"/>
    </location>
</feature>
<organism evidence="4 5">
    <name type="scientific">Eisenbergiella massiliensis</name>
    <dbReference type="NCBI Taxonomy" id="1720294"/>
    <lineage>
        <taxon>Bacteria</taxon>
        <taxon>Bacillati</taxon>
        <taxon>Bacillota</taxon>
        <taxon>Clostridia</taxon>
        <taxon>Lachnospirales</taxon>
        <taxon>Lachnospiraceae</taxon>
        <taxon>Eisenbergiella</taxon>
    </lineage>
</organism>
<reference evidence="4" key="1">
    <citation type="submission" date="2018-08" db="EMBL/GenBank/DDBJ databases">
        <title>A genome reference for cultivated species of the human gut microbiota.</title>
        <authorList>
            <person name="Zou Y."/>
            <person name="Xue W."/>
            <person name="Luo G."/>
        </authorList>
    </citation>
    <scope>NUCLEOTIDE SEQUENCE [LARGE SCALE GENOMIC DNA]</scope>
    <source>
        <strain evidence="4">TF05-5AC</strain>
    </source>
</reference>
<accession>A0A3E3I7J1</accession>
<dbReference type="AlphaFoldDB" id="A0A3E3I7J1"/>
<evidence type="ECO:0000256" key="2">
    <source>
        <dbReference type="PROSITE-ProRule" id="PRU00335"/>
    </source>
</evidence>
<dbReference type="Gene3D" id="1.10.357.10">
    <property type="entry name" value="Tetracycline Repressor, domain 2"/>
    <property type="match status" value="1"/>
</dbReference>
<protein>
    <submittedName>
        <fullName evidence="4">TetR/AcrR family transcriptional regulator</fullName>
    </submittedName>
</protein>
<dbReference type="InterPro" id="IPR001647">
    <property type="entry name" value="HTH_TetR"/>
</dbReference>
<keyword evidence="5" id="KW-1185">Reference proteome</keyword>
<sequence length="236" mass="27062">MTVNSTYATLNTYSMYLKEKKIMGRNKYPEITENRILEMAMKLFIEKGYERTTLQDIADAIGMTRGAIYHHFKDKAEMVESVMACMFHKTVPYEEIKNNKKISALEKIRQILIYAVSADEQVDMYFPLSRSLINNPKLAAAYMDFTKNNLTVIFCGLIKEGMKDGSIWVKEPEIIAELLAVVFNIWISPIIFMDAKEKFTVKLRYASDILESVGLPIMNQEVEGAFEKIIAALPEK</sequence>
<feature type="domain" description="HTH tetR-type" evidence="3">
    <location>
        <begin position="30"/>
        <end position="90"/>
    </location>
</feature>
<dbReference type="PROSITE" id="PS50977">
    <property type="entry name" value="HTH_TETR_2"/>
    <property type="match status" value="1"/>
</dbReference>
<dbReference type="Proteomes" id="UP000260812">
    <property type="component" value="Unassembled WGS sequence"/>
</dbReference>
<dbReference type="Pfam" id="PF00440">
    <property type="entry name" value="TetR_N"/>
    <property type="match status" value="1"/>
</dbReference>
<gene>
    <name evidence="4" type="ORF">DXC51_07330</name>
</gene>
<dbReference type="PRINTS" id="PR00455">
    <property type="entry name" value="HTHTETR"/>
</dbReference>
<proteinExistence type="predicted"/>
<dbReference type="EMBL" id="QVLV01000004">
    <property type="protein sequence ID" value="RGE62412.1"/>
    <property type="molecule type" value="Genomic_DNA"/>
</dbReference>
<dbReference type="GO" id="GO:0003677">
    <property type="term" value="F:DNA binding"/>
    <property type="evidence" value="ECO:0007669"/>
    <property type="project" value="UniProtKB-UniRule"/>
</dbReference>
<dbReference type="InterPro" id="IPR050624">
    <property type="entry name" value="HTH-type_Tx_Regulator"/>
</dbReference>
<evidence type="ECO:0000313" key="5">
    <source>
        <dbReference type="Proteomes" id="UP000260812"/>
    </source>
</evidence>
<evidence type="ECO:0000256" key="1">
    <source>
        <dbReference type="ARBA" id="ARBA00023125"/>
    </source>
</evidence>
<keyword evidence="1 2" id="KW-0238">DNA-binding</keyword>
<comment type="caution">
    <text evidence="4">The sequence shown here is derived from an EMBL/GenBank/DDBJ whole genome shotgun (WGS) entry which is preliminary data.</text>
</comment>
<dbReference type="PANTHER" id="PTHR43479">
    <property type="entry name" value="ACREF/ENVCD OPERON REPRESSOR-RELATED"/>
    <property type="match status" value="1"/>
</dbReference>
<dbReference type="SUPFAM" id="SSF46689">
    <property type="entry name" value="Homeodomain-like"/>
    <property type="match status" value="1"/>
</dbReference>
<dbReference type="InterPro" id="IPR009057">
    <property type="entry name" value="Homeodomain-like_sf"/>
</dbReference>
<evidence type="ECO:0000313" key="4">
    <source>
        <dbReference type="EMBL" id="RGE62412.1"/>
    </source>
</evidence>
<name>A0A3E3I7J1_9FIRM</name>